<dbReference type="RefSeq" id="WP_085072390.1">
    <property type="nucleotide sequence ID" value="NZ_CP019707.1"/>
</dbReference>
<accession>A0A1W6BBC8</accession>
<name>A0A1W6BBC8_9GAMM</name>
<dbReference type="EMBL" id="CP019707">
    <property type="protein sequence ID" value="ARJ44425.1"/>
    <property type="molecule type" value="Genomic_DNA"/>
</dbReference>
<organism evidence="2 4">
    <name type="scientific">Pantoea alhagi</name>
    <dbReference type="NCBI Taxonomy" id="1891675"/>
    <lineage>
        <taxon>Bacteria</taxon>
        <taxon>Pseudomonadati</taxon>
        <taxon>Pseudomonadota</taxon>
        <taxon>Gammaproteobacteria</taxon>
        <taxon>Enterobacterales</taxon>
        <taxon>Erwiniaceae</taxon>
        <taxon>Pantoea</taxon>
    </lineage>
</organism>
<geneLocation type="plasmid" evidence="4">
    <name>ppaltyr11z</name>
</geneLocation>
<evidence type="ECO:0000313" key="3">
    <source>
        <dbReference type="EMBL" id="ARJ44425.1"/>
    </source>
</evidence>
<proteinExistence type="predicted"/>
<dbReference type="OrthoDB" id="5572968at2"/>
<dbReference type="InterPro" id="IPR009553">
    <property type="entry name" value="DUF1173"/>
</dbReference>
<dbReference type="KEGG" id="palh:B1H58_20630"/>
<dbReference type="Pfam" id="PF06666">
    <property type="entry name" value="DUF1173"/>
    <property type="match status" value="1"/>
</dbReference>
<dbReference type="KEGG" id="palh:B1H58_20345"/>
<evidence type="ECO:0000256" key="1">
    <source>
        <dbReference type="SAM" id="MobiDB-lite"/>
    </source>
</evidence>
<evidence type="ECO:0000313" key="4">
    <source>
        <dbReference type="Proteomes" id="UP000192900"/>
    </source>
</evidence>
<dbReference type="EMBL" id="CP019707">
    <property type="protein sequence ID" value="ARJ44374.1"/>
    <property type="molecule type" value="Genomic_DNA"/>
</dbReference>
<protein>
    <recommendedName>
        <fullName evidence="5">DUF1173 domain-containing protein</fullName>
    </recommendedName>
</protein>
<sequence>MSDLKIYPVCFTGQVKTVECDAAFQIDQSDTFKRYIRFARQNKATTLITCQCMSAGEGENRRRLKACYSSTHDNYWLARWSYSGAEHAPDCRFYSVWADEKQSEIYTSDVVKTVSPGCFRIKLPTGLQKKEAMDRDAPAQAPATKAGGKRKRQSAMRLLGLLHFMWEQAEINHWHPNFDKRPRDDAWAAWRLKQVAEKISVGKTPLKSVFLMMARPGTQGIKNNWATVDAAAASNRRLVMITCLKTCAREGEACLSGSLPLGQAAGFPALDVPADLISRLNRSFSREFGDWRRGRKVMLIAETDPSVKKFRQRDGKPVPYSTCRVIDAALMTVSTRFIPLDSSWEGVIEEKLWQEKRHFIKPLRYDGEADVFPDFLLKDVPGRELVPLEVFGMNTPDYLARKAVKLAHYREEYGEGNWWSWDACLANAAADIPAFPEKG</sequence>
<geneLocation type="plasmid" evidence="2">
    <name>pPALTYR11Z</name>
</geneLocation>
<feature type="region of interest" description="Disordered" evidence="1">
    <location>
        <begin position="130"/>
        <end position="151"/>
    </location>
</feature>
<gene>
    <name evidence="2" type="ORF">B1H58_20345</name>
    <name evidence="3" type="ORF">B1H58_20630</name>
</gene>
<evidence type="ECO:0008006" key="5">
    <source>
        <dbReference type="Google" id="ProtNLM"/>
    </source>
</evidence>
<dbReference type="Proteomes" id="UP000192900">
    <property type="component" value="Plasmid pPALTYR11Z"/>
</dbReference>
<keyword evidence="2" id="KW-0614">Plasmid</keyword>
<dbReference type="AlphaFoldDB" id="A0A1W6BBC8"/>
<evidence type="ECO:0000313" key="2">
    <source>
        <dbReference type="EMBL" id="ARJ44374.1"/>
    </source>
</evidence>
<keyword evidence="4" id="KW-1185">Reference proteome</keyword>
<reference evidence="2 4" key="1">
    <citation type="submission" date="2017-02" db="EMBL/GenBank/DDBJ databases">
        <title>Complete genome sequence of the drought resistance-promoting endophyte Pantoea alhagi LTYR-11Z.</title>
        <authorList>
            <person name="Zhang L."/>
        </authorList>
    </citation>
    <scope>NUCLEOTIDE SEQUENCE [LARGE SCALE GENOMIC DNA]</scope>
    <source>
        <strain evidence="2 4">LTYR-11Z</strain>
        <plasmid evidence="4">Plasmid ppaltyr11z</plasmid>
        <plasmid evidence="2">pPALTYR11Z</plasmid>
    </source>
</reference>